<reference evidence="17 19" key="2">
    <citation type="submission" date="2016-05" db="EMBL/GenBank/DDBJ databases">
        <authorList>
            <person name="Prochazka B."/>
            <person name="Indra A."/>
            <person name="Hasenberger P."/>
            <person name="Blaschitz M."/>
            <person name="Wagner L."/>
            <person name="Wewalka G."/>
            <person name="Sorschag S."/>
            <person name="Schmid D."/>
            <person name="Ruppitsch W."/>
        </authorList>
    </citation>
    <scope>NUCLEOTIDE SEQUENCE [LARGE SCALE GENOMIC DNA]</scope>
    <source>
        <strain evidence="17 19">974010_12</strain>
    </source>
</reference>
<dbReference type="RefSeq" id="WP_058448323.1">
    <property type="nucleotide sequence ID" value="NZ_CAAAJF010000014.1"/>
</dbReference>
<evidence type="ECO:0000256" key="9">
    <source>
        <dbReference type="ARBA" id="ARBA00022989"/>
    </source>
</evidence>
<dbReference type="PIRSF" id="PIRSF003097">
    <property type="entry name" value="FtsX"/>
    <property type="match status" value="1"/>
</dbReference>
<feature type="transmembrane region" description="Helical" evidence="13">
    <location>
        <begin position="28"/>
        <end position="50"/>
    </location>
</feature>
<keyword evidence="10 12" id="KW-0472">Membrane</keyword>
<protein>
    <recommendedName>
        <fullName evidence="4 12">Cell division protein FtsX</fullName>
    </recommendedName>
</protein>
<keyword evidence="6 12" id="KW-0997">Cell inner membrane</keyword>
<feature type="transmembrane region" description="Helical" evidence="13">
    <location>
        <begin position="233"/>
        <end position="258"/>
    </location>
</feature>
<dbReference type="GO" id="GO:0051301">
    <property type="term" value="P:cell division"/>
    <property type="evidence" value="ECO:0007669"/>
    <property type="project" value="UniProtKB-KW"/>
</dbReference>
<evidence type="ECO:0000313" key="19">
    <source>
        <dbReference type="Proteomes" id="UP000093336"/>
    </source>
</evidence>
<evidence type="ECO:0000313" key="16">
    <source>
        <dbReference type="EMBL" id="KTD12981.1"/>
    </source>
</evidence>
<accession>A0A0W0UYN6</accession>
<dbReference type="PANTHER" id="PTHR47755">
    <property type="entry name" value="CELL DIVISION PROTEIN FTSX"/>
    <property type="match status" value="1"/>
</dbReference>
<evidence type="ECO:0000256" key="13">
    <source>
        <dbReference type="SAM" id="Phobius"/>
    </source>
</evidence>
<evidence type="ECO:0000313" key="17">
    <source>
        <dbReference type="EMBL" id="OCH98233.1"/>
    </source>
</evidence>
<sequence>MLNTIRSLASYHLQAASNSLNLLCRKPMATMMTVIVIAITLTLPALFWVFSDNLEKITKNWQKSGHISLYLKPALSSAEEKNTLEQVQALAGVGKASLKTPADGLQELQQQEGMHDIMRYLPENPLPATIEVIPALAVNQPFQIEQLFNRLKVLPQVEQAKLDMEWITRLHAILGFANKAAHAVMALLASAVVLIIGNTLRLAIHNRHEEIQVLKLIGATDSFIARPFLYSGIWFSLAGAILAVLFVNIFMLSFAVAIKQLASAYQMNYPIMGLSVRQAYLLVLVSTLLGWLGARLSVNRQLASIEPYN</sequence>
<evidence type="ECO:0000256" key="8">
    <source>
        <dbReference type="ARBA" id="ARBA00022692"/>
    </source>
</evidence>
<proteinExistence type="inferred from homology"/>
<feature type="transmembrane region" description="Helical" evidence="13">
    <location>
        <begin position="279"/>
        <end position="298"/>
    </location>
</feature>
<dbReference type="Pfam" id="PF02687">
    <property type="entry name" value="FtsX"/>
    <property type="match status" value="1"/>
</dbReference>
<dbReference type="InterPro" id="IPR004513">
    <property type="entry name" value="FtsX"/>
</dbReference>
<keyword evidence="5 12" id="KW-1003">Cell membrane</keyword>
<feature type="domain" description="ABC3 transporter permease C-terminal" evidence="14">
    <location>
        <begin position="184"/>
        <end position="296"/>
    </location>
</feature>
<dbReference type="Proteomes" id="UP000054715">
    <property type="component" value="Unassembled WGS sequence"/>
</dbReference>
<dbReference type="Proteomes" id="UP000093336">
    <property type="component" value="Unassembled WGS sequence"/>
</dbReference>
<evidence type="ECO:0000256" key="1">
    <source>
        <dbReference type="ARBA" id="ARBA00004429"/>
    </source>
</evidence>
<organism evidence="16 18">
    <name type="scientific">Legionella jamestowniensis</name>
    <dbReference type="NCBI Taxonomy" id="455"/>
    <lineage>
        <taxon>Bacteria</taxon>
        <taxon>Pseudomonadati</taxon>
        <taxon>Pseudomonadota</taxon>
        <taxon>Gammaproteobacteria</taxon>
        <taxon>Legionellales</taxon>
        <taxon>Legionellaceae</taxon>
        <taxon>Legionella</taxon>
    </lineage>
</organism>
<dbReference type="GO" id="GO:0005886">
    <property type="term" value="C:plasma membrane"/>
    <property type="evidence" value="ECO:0007669"/>
    <property type="project" value="UniProtKB-SubCell"/>
</dbReference>
<keyword evidence="7 12" id="KW-0132">Cell division</keyword>
<comment type="caution">
    <text evidence="16">The sequence shown here is derived from an EMBL/GenBank/DDBJ whole genome shotgun (WGS) entry which is preliminary data.</text>
</comment>
<evidence type="ECO:0000256" key="3">
    <source>
        <dbReference type="ARBA" id="ARBA00011160"/>
    </source>
</evidence>
<dbReference type="InterPro" id="IPR040690">
    <property type="entry name" value="FtsX_ECD"/>
</dbReference>
<dbReference type="PATRIC" id="fig|455.5.peg.250"/>
<dbReference type="Pfam" id="PF18075">
    <property type="entry name" value="FtsX_ECD"/>
    <property type="match status" value="1"/>
</dbReference>
<evidence type="ECO:0000256" key="4">
    <source>
        <dbReference type="ARBA" id="ARBA00021907"/>
    </source>
</evidence>
<feature type="transmembrane region" description="Helical" evidence="13">
    <location>
        <begin position="183"/>
        <end position="204"/>
    </location>
</feature>
<evidence type="ECO:0000256" key="12">
    <source>
        <dbReference type="PIRNR" id="PIRNR003097"/>
    </source>
</evidence>
<comment type="function">
    <text evidence="12">Part of the ABC transporter FtsEX involved in cellular division.</text>
</comment>
<evidence type="ECO:0000256" key="10">
    <source>
        <dbReference type="ARBA" id="ARBA00023136"/>
    </source>
</evidence>
<dbReference type="OrthoDB" id="9813411at2"/>
<evidence type="ECO:0000256" key="5">
    <source>
        <dbReference type="ARBA" id="ARBA00022475"/>
    </source>
</evidence>
<evidence type="ECO:0000259" key="15">
    <source>
        <dbReference type="Pfam" id="PF18075"/>
    </source>
</evidence>
<dbReference type="AlphaFoldDB" id="A0A0W0UYN6"/>
<gene>
    <name evidence="16" type="primary">ftsX</name>
    <name evidence="17" type="ORF">A8135_11755</name>
    <name evidence="16" type="ORF">Ljam_0239</name>
</gene>
<comment type="subunit">
    <text evidence="3">Forms a membrane-associated complex with FtsE.</text>
</comment>
<evidence type="ECO:0000259" key="14">
    <source>
        <dbReference type="Pfam" id="PF02687"/>
    </source>
</evidence>
<keyword evidence="9 13" id="KW-1133">Transmembrane helix</keyword>
<comment type="subcellular location">
    <subcellularLocation>
        <location evidence="1">Cell inner membrane</location>
        <topology evidence="1">Multi-pass membrane protein</topology>
    </subcellularLocation>
</comment>
<evidence type="ECO:0000256" key="11">
    <source>
        <dbReference type="ARBA" id="ARBA00023306"/>
    </source>
</evidence>
<evidence type="ECO:0000256" key="7">
    <source>
        <dbReference type="ARBA" id="ARBA00022618"/>
    </source>
</evidence>
<dbReference type="InterPro" id="IPR003838">
    <property type="entry name" value="ABC3_permease_C"/>
</dbReference>
<dbReference type="PANTHER" id="PTHR47755:SF1">
    <property type="entry name" value="CELL DIVISION PROTEIN FTSX"/>
    <property type="match status" value="1"/>
</dbReference>
<keyword evidence="8 13" id="KW-0812">Transmembrane</keyword>
<keyword evidence="19" id="KW-1185">Reference proteome</keyword>
<evidence type="ECO:0000256" key="2">
    <source>
        <dbReference type="ARBA" id="ARBA00007379"/>
    </source>
</evidence>
<comment type="similarity">
    <text evidence="2 12">Belongs to the ABC-4 integral membrane protein family. FtsX subfamily.</text>
</comment>
<dbReference type="InterPro" id="IPR047590">
    <property type="entry name" value="FtsX_proteobact-type"/>
</dbReference>
<dbReference type="NCBIfam" id="TIGR00439">
    <property type="entry name" value="FtsX_Gneg"/>
    <property type="match status" value="1"/>
</dbReference>
<feature type="domain" description="FtsX extracellular" evidence="15">
    <location>
        <begin position="67"/>
        <end position="159"/>
    </location>
</feature>
<name>A0A0W0UYN6_9GAMM</name>
<reference evidence="16 18" key="1">
    <citation type="submission" date="2015-11" db="EMBL/GenBank/DDBJ databases">
        <title>Genomic analysis of 38 Legionella species identifies large and diverse effector repertoires.</title>
        <authorList>
            <person name="Burstein D."/>
            <person name="Amaro F."/>
            <person name="Zusman T."/>
            <person name="Lifshitz Z."/>
            <person name="Cohen O."/>
            <person name="Gilbert J.A."/>
            <person name="Pupko T."/>
            <person name="Shuman H.A."/>
            <person name="Segal G."/>
        </authorList>
    </citation>
    <scope>NUCLEOTIDE SEQUENCE [LARGE SCALE GENOMIC DNA]</scope>
    <source>
        <strain evidence="16 18">JA-26-G1-E2</strain>
    </source>
</reference>
<dbReference type="Gene3D" id="3.30.70.3040">
    <property type="match status" value="1"/>
</dbReference>
<keyword evidence="11 12" id="KW-0131">Cell cycle</keyword>
<evidence type="ECO:0000313" key="18">
    <source>
        <dbReference type="Proteomes" id="UP000054715"/>
    </source>
</evidence>
<dbReference type="EMBL" id="LNYG01000004">
    <property type="protein sequence ID" value="KTD12981.1"/>
    <property type="molecule type" value="Genomic_DNA"/>
</dbReference>
<dbReference type="GO" id="GO:0032153">
    <property type="term" value="C:cell division site"/>
    <property type="evidence" value="ECO:0007669"/>
    <property type="project" value="TreeGrafter"/>
</dbReference>
<dbReference type="EMBL" id="LYOZ01000016">
    <property type="protein sequence ID" value="OCH98233.1"/>
    <property type="molecule type" value="Genomic_DNA"/>
</dbReference>
<evidence type="ECO:0000256" key="6">
    <source>
        <dbReference type="ARBA" id="ARBA00022519"/>
    </source>
</evidence>
<dbReference type="STRING" id="455.Ljam_0239"/>